<dbReference type="PROSITE" id="PS00916">
    <property type="entry name" value="PI3_4_KINASE_2"/>
    <property type="match status" value="1"/>
</dbReference>
<feature type="domain" description="FAT" evidence="14">
    <location>
        <begin position="1528"/>
        <end position="2102"/>
    </location>
</feature>
<evidence type="ECO:0000256" key="8">
    <source>
        <dbReference type="ARBA" id="ARBA00022777"/>
    </source>
</evidence>
<evidence type="ECO:0000256" key="3">
    <source>
        <dbReference type="ARBA" id="ARBA00012513"/>
    </source>
</evidence>
<comment type="subcellular location">
    <subcellularLocation>
        <location evidence="1">Nucleus</location>
    </subcellularLocation>
</comment>
<dbReference type="GO" id="GO:0005524">
    <property type="term" value="F:ATP binding"/>
    <property type="evidence" value="ECO:0007669"/>
    <property type="project" value="UniProtKB-KW"/>
</dbReference>
<evidence type="ECO:0000256" key="2">
    <source>
        <dbReference type="ARBA" id="ARBA00010769"/>
    </source>
</evidence>
<dbReference type="CDD" id="cd00892">
    <property type="entry name" value="PIKKc_ATR"/>
    <property type="match status" value="1"/>
</dbReference>
<dbReference type="InterPro" id="IPR056802">
    <property type="entry name" value="ATR-like_M-HEAT"/>
</dbReference>
<dbReference type="Gene3D" id="3.30.1010.10">
    <property type="entry name" value="Phosphatidylinositol 3-kinase Catalytic Subunit, Chain A, domain 4"/>
    <property type="match status" value="1"/>
</dbReference>
<dbReference type="PANTHER" id="PTHR11139">
    <property type="entry name" value="ATAXIA TELANGIECTASIA MUTATED ATM -RELATED"/>
    <property type="match status" value="1"/>
</dbReference>
<dbReference type="InterPro" id="IPR014009">
    <property type="entry name" value="PIK_FAT"/>
</dbReference>
<dbReference type="Pfam" id="PF00454">
    <property type="entry name" value="PI3_PI4_kinase"/>
    <property type="match status" value="1"/>
</dbReference>
<accession>A0A6J1LSP0</accession>
<dbReference type="GO" id="GO:0005694">
    <property type="term" value="C:chromosome"/>
    <property type="evidence" value="ECO:0007669"/>
    <property type="project" value="TreeGrafter"/>
</dbReference>
<evidence type="ECO:0000313" key="16">
    <source>
        <dbReference type="Proteomes" id="UP000504633"/>
    </source>
</evidence>
<organism evidence="16 17">
    <name type="scientific">Drosophila hydei</name>
    <name type="common">Fruit fly</name>
    <dbReference type="NCBI Taxonomy" id="7224"/>
    <lineage>
        <taxon>Eukaryota</taxon>
        <taxon>Metazoa</taxon>
        <taxon>Ecdysozoa</taxon>
        <taxon>Arthropoda</taxon>
        <taxon>Hexapoda</taxon>
        <taxon>Insecta</taxon>
        <taxon>Pterygota</taxon>
        <taxon>Neoptera</taxon>
        <taxon>Endopterygota</taxon>
        <taxon>Diptera</taxon>
        <taxon>Brachycera</taxon>
        <taxon>Muscomorpha</taxon>
        <taxon>Ephydroidea</taxon>
        <taxon>Drosophilidae</taxon>
        <taxon>Drosophila</taxon>
    </lineage>
</organism>
<keyword evidence="8 17" id="KW-0418">Kinase</keyword>
<evidence type="ECO:0000256" key="5">
    <source>
        <dbReference type="ARBA" id="ARBA00022679"/>
    </source>
</evidence>
<evidence type="ECO:0000256" key="1">
    <source>
        <dbReference type="ARBA" id="ARBA00004123"/>
    </source>
</evidence>
<dbReference type="InterPro" id="IPR000403">
    <property type="entry name" value="PI3/4_kinase_cat_dom"/>
</dbReference>
<sequence length="2567" mass="293999">MSDRRKDMWKLLYNLVKRNHGNLSAVYSVVDDILCQDPSLISCSPVGELKNKFQETFLLWLLNKLSVYLSESADEGQCLKNVQLQQKLLLSCWCNHPRLYECLVEAYVEALQQLYDKMSAFDYTNPNKNSKELRTLHLNIFFCDASMLQEFDEECAFQVIKLQLENSDVYAKYLLLVLQEAHHIGRATHTELFAESLQQALLTLKECNMDTKLTCLSYCHAVLQEHSTTSWSKSIVVTHYASLTLRAVVLMWSLTSRWKDQCMTQAQLERLATYTEQLLLVFTKQKMSDTDCLELCCQMLNELLCLPTSAWRCSLLQILCDYLQEQLKEANLMLPENTLQLLLRQWRGNPKPVLFLLAAVATKQPAVRDKIVLILSQSLAQLLSKPTAMNLPELLAVLRAVKQLEQLLLVANQKDLVAASDEALNAALLAQLPQHHELTLQTDANSNWNIMSVQLLEDALCLACPEFLEICALLMHCTCLRLQLKPHTQQQLLGVLQRALQSSELEKKTQSLLALATLRLETPSSAHTQLQTFFAQKCLTLLNSEQSEIVQLICEHLPQLYVAGYIKSVNLQQMLPKLKATEDGNTLAAVLRLLLCTQQPEAAQVFKTEERITLYCSKCEELPAALPGQYLGMCKQSTAVAKPFSSCSQSILGEALLFKSKCTFITHHLDVVKLEPSLCLRLLKESTNLQALNERSFERLVPVLAAQSTDFMQELASLVLSWVVETLAKPLDAQSEEEQLKLLRVIVCAAHPEMDELWLFHWFKMTFFFLVHTRSLVAQEAVLAACQMCARHELQPLTLWNWYKRDALGLVVQLALRGYLTEGVRFTHSLRALSRMLDFSCVQEFICKYQRLLTALILPYCVKEPRCKGVFVLIAKHVQKPIALLFSTSFLRLYAHVHLSEPPEIANRCIELVASCTQSTVQELMNADVKQTVAELLIYFNRNPTFVMRSFQSLLQLSNCNESTSTQATNAQFSTFIAERILGVITYFESCLSEPTFEKPLKEETLYSLGQILRFVGPQHVTQFRFKIIAMLSFVHTLQEPNLQRICLKIWHIFLHVVNIQELGPSLGRIVATLQPLLAYSVDQVNELYEFVILRNASMLGTYIQDLYFLERLDHVSTPIRECIKRHTAQLCLRGPVADEEEAPLLDQLRFLHKQITNECLQVRVYGLEHMAELFGRRRTQLYHMILHKLPMEPLMEQIVNILMSGSQHDDRSLQLASAKCLGELGAIDASYLPSNYNYASDQQLPLSVLTDDFTVLALTALCRGYQFQLKTKHVDSFSLAIQETLAVCGIAPKEQKKLQLWQSLPVRMREIMEPLLNSCYTCSQRPSTLTQQPLFGSQYTHNSYEQWAFLWASRLVDYVQSSDTRHLLSSYKPCIRRDSNMLSTFYPYILLHALLECNPEQRGRIEEEFQAVLQANEELSKQVTAPAKAVLEPTSATLNTGGHKLIEAEHYRAATKSNNDGPIPGSSAEDQSRLAGKLCAELLDFLQRWLREWQRQHGLSMGGKPPQNVDANYGAIYEFVQRIDKLRVARASYNCGEYARALRYLEAYIEDDKATRLLEQFTFLVELYGRLMDSDSVEGAVQTRSCDMSITQEILVNRLVERQQDMITCYEQLLSSTEQLQPEHIRAIIDAYLRMDTPKTALLIADGLSQRLSDRHTDQYFSECKAELLWRLGSYDELEQLQLEQQEQRRSKPNWHAQCAQACLALRQPTTTKIEFDSMLDTMRCSVLDQLRSCTALQQHSYAHAYDNVLKLHMLHELQCSQQLVDQLTALQPAETEQEQTQLMHNYFADWQARLQILQPQLRVLEPIYSFRRNLLAELKRRLGDRAPLQAQLRTQLAQLWLNSAQINLNAGQLQRAHLYLMKAAEYKPSRLFLERAKLLWQKGDQVQAMNFLEEQLSAIGQQCEGNVKQLSGEQRQLYFEGKYLQATYNADSMNLCAEAILKYFQEAIAVHRQSERCYVQLAQFLEKMREARATGTANAQTRESEELLLQIMVNYAKSLRYGSDHVYQSMPRLISLWLDTAATTEASTTHAELVRKMNDLLNNCCTALSTGIFYTAYSQMLSRLCHPSSEVFAVLRTVIIMLIREYPQQSLWMLLPHFKSATVNRVKRCNSILTDERLQNAEFQRLLSDFNTLTDRLICVTNKEVTLDRSYKLSDLDKRLPQLCSQANFSNIMLPFEKYMQPTFNISSAQDNAPSSTPGANKLSTSNWFPYKHIYITGFQEKVLVLRSAARPKKLTIRCSDGQNYDIMVKPKDDLRKDARLMEFNGLMKRYLHQDARARQRRLHIRTYAVLPFNEECGLLEWLPNLNSYRGICIALYMQRGQVMSGRQLQQLALPQTEPIERKRAVFLKQLLPAHPPVFQEWLLQRFTTPHSWYEARNSYIRTVAVMSMVGYILGLGDRHGENILFDERNGDAVHVDFNCLFNQGEAFAYPEVVPFRLTHNMITAMGPLGVEGSFRKCCEITLRLLKQETKTLMSMLRPFVYDLGPIQSRLMASSSNRNKNGAELTDPKVTNDVQRIAERLQGHVKRQQANSIPLSTEGQVNYLINEATKVDNLASMYIGWGAFL</sequence>
<dbReference type="Gene3D" id="1.10.1070.11">
    <property type="entry name" value="Phosphatidylinositol 3-/4-kinase, catalytic domain"/>
    <property type="match status" value="1"/>
</dbReference>
<dbReference type="SMART" id="SM01343">
    <property type="entry name" value="FATC"/>
    <property type="match status" value="1"/>
</dbReference>
<proteinExistence type="inferred from homology"/>
<dbReference type="SUPFAM" id="SSF48371">
    <property type="entry name" value="ARM repeat"/>
    <property type="match status" value="1"/>
</dbReference>
<dbReference type="PROSITE" id="PS50290">
    <property type="entry name" value="PI3_4_KINASE_3"/>
    <property type="match status" value="1"/>
</dbReference>
<dbReference type="Proteomes" id="UP000504633">
    <property type="component" value="Unplaced"/>
</dbReference>
<dbReference type="Pfam" id="PF25030">
    <property type="entry name" value="M-HEAT_ATR"/>
    <property type="match status" value="1"/>
</dbReference>
<dbReference type="OMA" id="YTVYSQM"/>
<dbReference type="GO" id="GO:0004674">
    <property type="term" value="F:protein serine/threonine kinase activity"/>
    <property type="evidence" value="ECO:0007669"/>
    <property type="project" value="UniProtKB-KW"/>
</dbReference>
<dbReference type="RefSeq" id="XP_023170869.2">
    <property type="nucleotide sequence ID" value="XM_023315101.2"/>
</dbReference>
<dbReference type="Pfam" id="PF23593">
    <property type="entry name" value="HEAT_ATR"/>
    <property type="match status" value="1"/>
</dbReference>
<dbReference type="Pfam" id="PF08064">
    <property type="entry name" value="UME"/>
    <property type="match status" value="1"/>
</dbReference>
<keyword evidence="5" id="KW-0808">Transferase</keyword>
<evidence type="ECO:0000256" key="6">
    <source>
        <dbReference type="ARBA" id="ARBA00022741"/>
    </source>
</evidence>
<name>A0A6J1LSP0_DROHY</name>
<dbReference type="GO" id="GO:0000723">
    <property type="term" value="P:telomere maintenance"/>
    <property type="evidence" value="ECO:0007669"/>
    <property type="project" value="TreeGrafter"/>
</dbReference>
<dbReference type="OrthoDB" id="381190at2759"/>
<evidence type="ECO:0000256" key="12">
    <source>
        <dbReference type="ARBA" id="ARBA00024420"/>
    </source>
</evidence>
<keyword evidence="4" id="KW-0723">Serine/threonine-protein kinase</keyword>
<evidence type="ECO:0000259" key="14">
    <source>
        <dbReference type="PROSITE" id="PS51189"/>
    </source>
</evidence>
<dbReference type="InterPro" id="IPR003152">
    <property type="entry name" value="FATC_dom"/>
</dbReference>
<reference evidence="17" key="1">
    <citation type="submission" date="2025-08" db="UniProtKB">
        <authorList>
            <consortium name="RefSeq"/>
        </authorList>
    </citation>
    <scope>IDENTIFICATION</scope>
    <source>
        <strain evidence="17">15085-1641.00</strain>
        <tissue evidence="17">Whole body</tissue>
    </source>
</reference>
<dbReference type="PROSITE" id="PS51190">
    <property type="entry name" value="FATC"/>
    <property type="match status" value="1"/>
</dbReference>
<dbReference type="InterPro" id="IPR012993">
    <property type="entry name" value="UME"/>
</dbReference>
<dbReference type="Pfam" id="PF02260">
    <property type="entry name" value="FATC"/>
    <property type="match status" value="1"/>
</dbReference>
<evidence type="ECO:0000256" key="4">
    <source>
        <dbReference type="ARBA" id="ARBA00022527"/>
    </source>
</evidence>
<dbReference type="SMART" id="SM00802">
    <property type="entry name" value="UME"/>
    <property type="match status" value="1"/>
</dbReference>
<dbReference type="GO" id="GO:0000077">
    <property type="term" value="P:DNA damage checkpoint signaling"/>
    <property type="evidence" value="ECO:0007669"/>
    <property type="project" value="TreeGrafter"/>
</dbReference>
<dbReference type="EC" id="2.7.11.1" evidence="3"/>
<protein>
    <recommendedName>
        <fullName evidence="12">Serine/threonine-protein kinase ATR</fullName>
        <ecNumber evidence="3">2.7.11.1</ecNumber>
    </recommendedName>
</protein>
<dbReference type="GO" id="GO:0006281">
    <property type="term" value="P:DNA repair"/>
    <property type="evidence" value="ECO:0007669"/>
    <property type="project" value="UniProtKB-KW"/>
</dbReference>
<dbReference type="InterPro" id="IPR016024">
    <property type="entry name" value="ARM-type_fold"/>
</dbReference>
<evidence type="ECO:0000256" key="9">
    <source>
        <dbReference type="ARBA" id="ARBA00022840"/>
    </source>
</evidence>
<keyword evidence="9" id="KW-0067">ATP-binding</keyword>
<dbReference type="InterPro" id="IPR057564">
    <property type="entry name" value="HEAT_ATR"/>
</dbReference>
<dbReference type="InterPro" id="IPR003151">
    <property type="entry name" value="PIK-rel_kinase_FAT"/>
</dbReference>
<evidence type="ECO:0000259" key="13">
    <source>
        <dbReference type="PROSITE" id="PS50290"/>
    </source>
</evidence>
<keyword evidence="11" id="KW-0539">Nucleus</keyword>
<feature type="domain" description="PI3K/PI4K catalytic" evidence="13">
    <location>
        <begin position="2221"/>
        <end position="2528"/>
    </location>
</feature>
<keyword evidence="16" id="KW-1185">Reference proteome</keyword>
<dbReference type="InterPro" id="IPR011009">
    <property type="entry name" value="Kinase-like_dom_sf"/>
</dbReference>
<evidence type="ECO:0000259" key="15">
    <source>
        <dbReference type="PROSITE" id="PS51190"/>
    </source>
</evidence>
<evidence type="ECO:0000256" key="11">
    <source>
        <dbReference type="ARBA" id="ARBA00023242"/>
    </source>
</evidence>
<dbReference type="CTD" id="32608"/>
<evidence type="ECO:0000313" key="17">
    <source>
        <dbReference type="RefSeq" id="XP_023170869.2"/>
    </source>
</evidence>
<evidence type="ECO:0000256" key="7">
    <source>
        <dbReference type="ARBA" id="ARBA00022763"/>
    </source>
</evidence>
<gene>
    <name evidence="17" type="primary">LOC111599446</name>
</gene>
<dbReference type="InterPro" id="IPR050517">
    <property type="entry name" value="DDR_Repair_Kinase"/>
</dbReference>
<keyword evidence="6" id="KW-0547">Nucleotide-binding</keyword>
<feature type="domain" description="FATC" evidence="15">
    <location>
        <begin position="2535"/>
        <end position="2567"/>
    </location>
</feature>
<dbReference type="PANTHER" id="PTHR11139:SF69">
    <property type="entry name" value="SERINE_THREONINE-PROTEIN KINASE ATR"/>
    <property type="match status" value="1"/>
</dbReference>
<dbReference type="GeneID" id="111599446"/>
<dbReference type="GO" id="GO:0005634">
    <property type="term" value="C:nucleus"/>
    <property type="evidence" value="ECO:0007669"/>
    <property type="project" value="UniProtKB-SubCell"/>
</dbReference>
<dbReference type="InterPro" id="IPR018936">
    <property type="entry name" value="PI3/4_kinase_CS"/>
</dbReference>
<evidence type="ECO:0000256" key="10">
    <source>
        <dbReference type="ARBA" id="ARBA00023204"/>
    </source>
</evidence>
<keyword evidence="10" id="KW-0234">DNA repair</keyword>
<dbReference type="Pfam" id="PF02259">
    <property type="entry name" value="FAT"/>
    <property type="match status" value="1"/>
</dbReference>
<keyword evidence="7" id="KW-0227">DNA damage</keyword>
<dbReference type="PROSITE" id="PS51189">
    <property type="entry name" value="FAT"/>
    <property type="match status" value="1"/>
</dbReference>
<dbReference type="SUPFAM" id="SSF56112">
    <property type="entry name" value="Protein kinase-like (PK-like)"/>
    <property type="match status" value="1"/>
</dbReference>
<dbReference type="InterPro" id="IPR036940">
    <property type="entry name" value="PI3/4_kinase_cat_sf"/>
</dbReference>
<dbReference type="KEGG" id="dhe:111599446"/>
<comment type="similarity">
    <text evidence="2">Belongs to the PI3/PI4-kinase family. ATM subfamily.</text>
</comment>
<dbReference type="SMART" id="SM00146">
    <property type="entry name" value="PI3Kc"/>
    <property type="match status" value="1"/>
</dbReference>